<dbReference type="GO" id="GO:0008276">
    <property type="term" value="F:protein methyltransferase activity"/>
    <property type="evidence" value="ECO:0007669"/>
    <property type="project" value="InterPro"/>
</dbReference>
<protein>
    <recommendedName>
        <fullName evidence="3">Methyltransferase-like protein 22</fullName>
    </recommendedName>
</protein>
<dbReference type="PANTHER" id="PTHR23108">
    <property type="entry name" value="METHYLTRANSFERASE-RELATED"/>
    <property type="match status" value="1"/>
</dbReference>
<accession>A0A9D5HUN3</accession>
<dbReference type="SUPFAM" id="SSF53335">
    <property type="entry name" value="S-adenosyl-L-methionine-dependent methyltransferases"/>
    <property type="match status" value="1"/>
</dbReference>
<keyword evidence="2" id="KW-1185">Reference proteome</keyword>
<dbReference type="InterPro" id="IPR038899">
    <property type="entry name" value="METTL22"/>
</dbReference>
<gene>
    <name evidence="1" type="ORF">J5N97_007850</name>
</gene>
<evidence type="ECO:0000313" key="2">
    <source>
        <dbReference type="Proteomes" id="UP001085076"/>
    </source>
</evidence>
<dbReference type="Proteomes" id="UP001085076">
    <property type="component" value="Miscellaneous, Linkage group lg01"/>
</dbReference>
<dbReference type="Pfam" id="PF10294">
    <property type="entry name" value="Methyltransf_16"/>
    <property type="match status" value="1"/>
</dbReference>
<dbReference type="GO" id="GO:0005634">
    <property type="term" value="C:nucleus"/>
    <property type="evidence" value="ECO:0007669"/>
    <property type="project" value="TreeGrafter"/>
</dbReference>
<dbReference type="AlphaFoldDB" id="A0A9D5HUN3"/>
<comment type="caution">
    <text evidence="1">The sequence shown here is derived from an EMBL/GenBank/DDBJ whole genome shotgun (WGS) entry which is preliminary data.</text>
</comment>
<dbReference type="InterPro" id="IPR019410">
    <property type="entry name" value="Methyltransf_16"/>
</dbReference>
<dbReference type="PANTHER" id="PTHR23108:SF0">
    <property type="entry name" value="METHYLTRANSFERASE-LIKE PROTEIN 22"/>
    <property type="match status" value="1"/>
</dbReference>
<dbReference type="Gene3D" id="3.40.50.150">
    <property type="entry name" value="Vaccinia Virus protein VP39"/>
    <property type="match status" value="1"/>
</dbReference>
<reference evidence="1" key="1">
    <citation type="submission" date="2021-03" db="EMBL/GenBank/DDBJ databases">
        <authorList>
            <person name="Li Z."/>
            <person name="Yang C."/>
        </authorList>
    </citation>
    <scope>NUCLEOTIDE SEQUENCE</scope>
    <source>
        <strain evidence="1">Dzin_1.0</strain>
        <tissue evidence="1">Leaf</tissue>
    </source>
</reference>
<name>A0A9D5HUN3_9LILI</name>
<dbReference type="InterPro" id="IPR029063">
    <property type="entry name" value="SAM-dependent_MTases_sf"/>
</dbReference>
<sequence length="368" mass="41444">MEGGDEQVMSEVHLGCPPHSSAPYTSLFTFTVPLTASSGSSSTLHTVDSDGDHHKTFQSCDSLPNRCEIGHHVCVKDASSHLSFDKDGDLVLSRRRRNSSKRCLNCHVTIQHSITSSLPSVGLQVWKAALVLADFVLHKSSTSCDFDDIIALELGAGTGLVGILLARVARKIFITDRGDEVLDNCAVNVQINSSVHKYHEYSVPVREFNWKESWPPKIGPSDITSPQRMRYSWSSSEVKEAEDASLLFAADVIYSDELTDSFFNVVERLMSCGSEKVLYLALEKRYNFTLDDLNIVANGYQHFRSYLKDERECVRLNDASRPCFVGEEIDLDQIPQYIREYERGKDLEIWKIFYPKTHPKPIIIDRAC</sequence>
<dbReference type="OrthoDB" id="46564at2759"/>
<evidence type="ECO:0000313" key="1">
    <source>
        <dbReference type="EMBL" id="KAJ0989494.1"/>
    </source>
</evidence>
<dbReference type="EMBL" id="JAGGNH010000001">
    <property type="protein sequence ID" value="KAJ0989494.1"/>
    <property type="molecule type" value="Genomic_DNA"/>
</dbReference>
<proteinExistence type="predicted"/>
<organism evidence="1 2">
    <name type="scientific">Dioscorea zingiberensis</name>
    <dbReference type="NCBI Taxonomy" id="325984"/>
    <lineage>
        <taxon>Eukaryota</taxon>
        <taxon>Viridiplantae</taxon>
        <taxon>Streptophyta</taxon>
        <taxon>Embryophyta</taxon>
        <taxon>Tracheophyta</taxon>
        <taxon>Spermatophyta</taxon>
        <taxon>Magnoliopsida</taxon>
        <taxon>Liliopsida</taxon>
        <taxon>Dioscoreales</taxon>
        <taxon>Dioscoreaceae</taxon>
        <taxon>Dioscorea</taxon>
    </lineage>
</organism>
<reference evidence="1" key="2">
    <citation type="journal article" date="2022" name="Hortic Res">
        <title>The genome of Dioscorea zingiberensis sheds light on the biosynthesis, origin and evolution of the medicinally important diosgenin saponins.</title>
        <authorList>
            <person name="Li Y."/>
            <person name="Tan C."/>
            <person name="Li Z."/>
            <person name="Guo J."/>
            <person name="Li S."/>
            <person name="Chen X."/>
            <person name="Wang C."/>
            <person name="Dai X."/>
            <person name="Yang H."/>
            <person name="Song W."/>
            <person name="Hou L."/>
            <person name="Xu J."/>
            <person name="Tong Z."/>
            <person name="Xu A."/>
            <person name="Yuan X."/>
            <person name="Wang W."/>
            <person name="Yang Q."/>
            <person name="Chen L."/>
            <person name="Sun Z."/>
            <person name="Wang K."/>
            <person name="Pan B."/>
            <person name="Chen J."/>
            <person name="Bao Y."/>
            <person name="Liu F."/>
            <person name="Qi X."/>
            <person name="Gang D.R."/>
            <person name="Wen J."/>
            <person name="Li J."/>
        </authorList>
    </citation>
    <scope>NUCLEOTIDE SEQUENCE</scope>
    <source>
        <strain evidence="1">Dzin_1.0</strain>
    </source>
</reference>
<dbReference type="FunFam" id="3.40.50.150:FF:000267">
    <property type="entry name" value="Putative methyltransferase family protein"/>
    <property type="match status" value="1"/>
</dbReference>
<evidence type="ECO:0008006" key="3">
    <source>
        <dbReference type="Google" id="ProtNLM"/>
    </source>
</evidence>